<sequence>MGAYKYLEEMWRKKQSDVMRFLARLRNWEFRQLPAVHRCSRPTRPDKARKVGYKAKQGYCVYRVRVKRGDRKKRVAKGIVYGKPVNQGINKWKSVRNLRSIAEERVGRKCGALRVLNSYWVAQDAVHKWYEVVMVDPFHKCIRDDPRINWICKPVMKHRELRGLTAAGRKARGLLKKGKRANKQRPSSRAVYRRHSLMRLRRYR</sequence>
<dbReference type="AlphaFoldDB" id="A0AA36JJ69"/>
<dbReference type="EMBL" id="CAUJNA010003662">
    <property type="protein sequence ID" value="CAJ1407222.1"/>
    <property type="molecule type" value="Genomic_DNA"/>
</dbReference>
<comment type="similarity">
    <text evidence="1 4">Belongs to the eukaryotic ribosomal protein eL15 family.</text>
</comment>
<evidence type="ECO:0000313" key="5">
    <source>
        <dbReference type="EMBL" id="CAJ1407222.1"/>
    </source>
</evidence>
<gene>
    <name evidence="5" type="ORF">EVOR1521_LOCUS28984</name>
</gene>
<dbReference type="Proteomes" id="UP001178507">
    <property type="component" value="Unassembled WGS sequence"/>
</dbReference>
<dbReference type="NCBIfam" id="NF003269">
    <property type="entry name" value="PRK04243.1"/>
    <property type="match status" value="1"/>
</dbReference>
<evidence type="ECO:0000256" key="1">
    <source>
        <dbReference type="ARBA" id="ARBA00006857"/>
    </source>
</evidence>
<dbReference type="SMART" id="SM01384">
    <property type="entry name" value="Ribosomal_L15e"/>
    <property type="match status" value="1"/>
</dbReference>
<protein>
    <recommendedName>
        <fullName evidence="4">Ribosomal protein L15</fullName>
    </recommendedName>
</protein>
<evidence type="ECO:0000256" key="2">
    <source>
        <dbReference type="ARBA" id="ARBA00022980"/>
    </source>
</evidence>
<dbReference type="GO" id="GO:0022625">
    <property type="term" value="C:cytosolic large ribosomal subunit"/>
    <property type="evidence" value="ECO:0007669"/>
    <property type="project" value="TreeGrafter"/>
</dbReference>
<dbReference type="SUPFAM" id="SSF54189">
    <property type="entry name" value="Ribosomal proteins S24e, L23 and L15e"/>
    <property type="match status" value="1"/>
</dbReference>
<dbReference type="Gene3D" id="3.40.1120.10">
    <property type="entry name" value="Ribosomal protein l15e"/>
    <property type="match status" value="1"/>
</dbReference>
<dbReference type="FunFam" id="3.40.1120.10:FF:000001">
    <property type="entry name" value="Ribosomal protein L15"/>
    <property type="match status" value="1"/>
</dbReference>
<accession>A0AA36JJ69</accession>
<dbReference type="GO" id="GO:0003735">
    <property type="term" value="F:structural constituent of ribosome"/>
    <property type="evidence" value="ECO:0007669"/>
    <property type="project" value="InterPro"/>
</dbReference>
<dbReference type="GO" id="GO:0003723">
    <property type="term" value="F:RNA binding"/>
    <property type="evidence" value="ECO:0007669"/>
    <property type="project" value="TreeGrafter"/>
</dbReference>
<keyword evidence="2 4" id="KW-0689">Ribosomal protein</keyword>
<keyword evidence="3 4" id="KW-0687">Ribonucleoprotein</keyword>
<dbReference type="PANTHER" id="PTHR11847">
    <property type="entry name" value="RIBOSOMAL PROTEIN L15"/>
    <property type="match status" value="1"/>
</dbReference>
<dbReference type="PANTHER" id="PTHR11847:SF4">
    <property type="entry name" value="LARGE RIBOSOMAL SUBUNIT PROTEIN EL15"/>
    <property type="match status" value="1"/>
</dbReference>
<reference evidence="5" key="1">
    <citation type="submission" date="2023-08" db="EMBL/GenBank/DDBJ databases">
        <authorList>
            <person name="Chen Y."/>
            <person name="Shah S."/>
            <person name="Dougan E. K."/>
            <person name="Thang M."/>
            <person name="Chan C."/>
        </authorList>
    </citation>
    <scope>NUCLEOTIDE SEQUENCE</scope>
</reference>
<dbReference type="GO" id="GO:0002181">
    <property type="term" value="P:cytoplasmic translation"/>
    <property type="evidence" value="ECO:0007669"/>
    <property type="project" value="TreeGrafter"/>
</dbReference>
<name>A0AA36JJ69_9DINO</name>
<dbReference type="InterPro" id="IPR000439">
    <property type="entry name" value="Ribosomal_eL15"/>
</dbReference>
<organism evidence="5 6">
    <name type="scientific">Effrenium voratum</name>
    <dbReference type="NCBI Taxonomy" id="2562239"/>
    <lineage>
        <taxon>Eukaryota</taxon>
        <taxon>Sar</taxon>
        <taxon>Alveolata</taxon>
        <taxon>Dinophyceae</taxon>
        <taxon>Suessiales</taxon>
        <taxon>Symbiodiniaceae</taxon>
        <taxon>Effrenium</taxon>
    </lineage>
</organism>
<dbReference type="Pfam" id="PF00827">
    <property type="entry name" value="Ribosomal_L15e"/>
    <property type="match status" value="1"/>
</dbReference>
<evidence type="ECO:0000256" key="3">
    <source>
        <dbReference type="ARBA" id="ARBA00023274"/>
    </source>
</evidence>
<evidence type="ECO:0000256" key="4">
    <source>
        <dbReference type="RuleBase" id="RU000663"/>
    </source>
</evidence>
<proteinExistence type="inferred from homology"/>
<dbReference type="InterPro" id="IPR012678">
    <property type="entry name" value="Ribosomal_uL23/eL15/eS24_sf"/>
</dbReference>
<keyword evidence="6" id="KW-1185">Reference proteome</keyword>
<evidence type="ECO:0000313" key="6">
    <source>
        <dbReference type="Proteomes" id="UP001178507"/>
    </source>
</evidence>
<dbReference type="InterPro" id="IPR024794">
    <property type="entry name" value="Rbsml_eL15_core_dom_sf"/>
</dbReference>
<comment type="caution">
    <text evidence="5">The sequence shown here is derived from an EMBL/GenBank/DDBJ whole genome shotgun (WGS) entry which is preliminary data.</text>
</comment>